<feature type="compositionally biased region" description="Low complexity" evidence="2">
    <location>
        <begin position="283"/>
        <end position="303"/>
    </location>
</feature>
<feature type="region of interest" description="Disordered" evidence="2">
    <location>
        <begin position="283"/>
        <end position="324"/>
    </location>
</feature>
<dbReference type="Proteomes" id="UP000749646">
    <property type="component" value="Unassembled WGS sequence"/>
</dbReference>
<dbReference type="CDD" id="cd00821">
    <property type="entry name" value="PH"/>
    <property type="match status" value="1"/>
</dbReference>
<dbReference type="EMBL" id="JAAAHW010003476">
    <property type="protein sequence ID" value="KAF9983461.1"/>
    <property type="molecule type" value="Genomic_DNA"/>
</dbReference>
<name>A0A9P6M9W8_9FUNG</name>
<dbReference type="OrthoDB" id="2249524at2759"/>
<accession>A0A9P6M9W8</accession>
<organism evidence="4 5">
    <name type="scientific">Modicella reniformis</name>
    <dbReference type="NCBI Taxonomy" id="1440133"/>
    <lineage>
        <taxon>Eukaryota</taxon>
        <taxon>Fungi</taxon>
        <taxon>Fungi incertae sedis</taxon>
        <taxon>Mucoromycota</taxon>
        <taxon>Mortierellomycotina</taxon>
        <taxon>Mortierellomycetes</taxon>
        <taxon>Mortierellales</taxon>
        <taxon>Mortierellaceae</taxon>
        <taxon>Modicella</taxon>
    </lineage>
</organism>
<evidence type="ECO:0000259" key="3">
    <source>
        <dbReference type="PROSITE" id="PS50003"/>
    </source>
</evidence>
<dbReference type="SUPFAM" id="SSF50729">
    <property type="entry name" value="PH domain-like"/>
    <property type="match status" value="1"/>
</dbReference>
<evidence type="ECO:0000313" key="5">
    <source>
        <dbReference type="Proteomes" id="UP000749646"/>
    </source>
</evidence>
<evidence type="ECO:0000256" key="1">
    <source>
        <dbReference type="SAM" id="Coils"/>
    </source>
</evidence>
<dbReference type="PROSITE" id="PS50003">
    <property type="entry name" value="PH_DOMAIN"/>
    <property type="match status" value="1"/>
</dbReference>
<feature type="domain" description="PH" evidence="3">
    <location>
        <begin position="1"/>
        <end position="89"/>
    </location>
</feature>
<proteinExistence type="predicted"/>
<feature type="region of interest" description="Disordered" evidence="2">
    <location>
        <begin position="453"/>
        <end position="485"/>
    </location>
</feature>
<dbReference type="Gene3D" id="2.30.29.30">
    <property type="entry name" value="Pleckstrin-homology domain (PH domain)/Phosphotyrosine-binding domain (PTB)"/>
    <property type="match status" value="1"/>
</dbReference>
<dbReference type="InterPro" id="IPR001849">
    <property type="entry name" value="PH_domain"/>
</dbReference>
<gene>
    <name evidence="4" type="ORF">BGZ65_001774</name>
</gene>
<feature type="coiled-coil region" evidence="1">
    <location>
        <begin position="335"/>
        <end position="362"/>
    </location>
</feature>
<protein>
    <recommendedName>
        <fullName evidence="3">PH domain-containing protein</fullName>
    </recommendedName>
</protein>
<comment type="caution">
    <text evidence="4">The sequence shown here is derived from an EMBL/GenBank/DDBJ whole genome shotgun (WGS) entry which is preliminary data.</text>
</comment>
<keyword evidence="1" id="KW-0175">Coiled coil</keyword>
<dbReference type="InterPro" id="IPR011993">
    <property type="entry name" value="PH-like_dom_sf"/>
</dbReference>
<keyword evidence="5" id="KW-1185">Reference proteome</keyword>
<reference evidence="4" key="1">
    <citation type="journal article" date="2020" name="Fungal Divers.">
        <title>Resolving the Mortierellaceae phylogeny through synthesis of multi-gene phylogenetics and phylogenomics.</title>
        <authorList>
            <person name="Vandepol N."/>
            <person name="Liber J."/>
            <person name="Desiro A."/>
            <person name="Na H."/>
            <person name="Kennedy M."/>
            <person name="Barry K."/>
            <person name="Grigoriev I.V."/>
            <person name="Miller A.N."/>
            <person name="O'Donnell K."/>
            <person name="Stajich J.E."/>
            <person name="Bonito G."/>
        </authorList>
    </citation>
    <scope>NUCLEOTIDE SEQUENCE</scope>
    <source>
        <strain evidence="4">MES-2147</strain>
    </source>
</reference>
<evidence type="ECO:0000313" key="4">
    <source>
        <dbReference type="EMBL" id="KAF9983461.1"/>
    </source>
</evidence>
<sequence length="551" mass="61349">MSSLALGTGAQMQVAKEGWLWRRGNLLHLFPIKTIDMAECLEVQVRGQDAKATGRFEFKVVTRKEETWFATDTMSERTGWIDSLNSLMSKAVGASLMKLEAKLNNIRHRNNFQDYSPHNVTTPSGTSPEKPATLEGHYHLVQSDLMTREQQLSQREQELGRKRIESMLVQLEAWRAAAKVTVNQHYVVRDQLLERVMKTVRTVQELLERAKVHLDTGSDQITELVHSHLECLKVHASESALNATSYKMLKSILMGFTVNLETRSSEIKRVLLVLDQFISATKPSNTRTTSTSSPTSPMLSPATVGTKERRMSVGPSPAPSRSSSTGITMHLLQVRDKYKETLDILEDHSKRLKRILERADINNSESARRFHDEAKETLKGLLRLPSYVFAPCLPDQPLPGAADTFYREDLVVIHQKSREMLRMGQQLNNAASLQQVATMPAGRLESRADEYTTVAASDRMSEGSSPKPAESPTNSSVTGLSDGPPSLSLALPSNLSSFLLPETTTTTAAANVIALTTDLTQKLRDTIVPEFDHLSIKQQESLQSMTSLLNQ</sequence>
<feature type="non-terminal residue" evidence="4">
    <location>
        <position position="551"/>
    </location>
</feature>
<evidence type="ECO:0000256" key="2">
    <source>
        <dbReference type="SAM" id="MobiDB-lite"/>
    </source>
</evidence>
<dbReference type="AlphaFoldDB" id="A0A9P6M9W8"/>